<feature type="domain" description="Calcineurin-like phosphoesterase" evidence="2">
    <location>
        <begin position="10"/>
        <end position="200"/>
    </location>
</feature>
<dbReference type="CDD" id="cd00838">
    <property type="entry name" value="MPP_superfamily"/>
    <property type="match status" value="1"/>
</dbReference>
<protein>
    <submittedName>
        <fullName evidence="3">Serine/threonine protein phosphatase</fullName>
        <ecNumber evidence="3">3.1.3.16</ecNumber>
    </submittedName>
</protein>
<accession>A0A6J4VXJ8</accession>
<dbReference type="SUPFAM" id="SSF56300">
    <property type="entry name" value="Metallo-dependent phosphatases"/>
    <property type="match status" value="1"/>
</dbReference>
<proteinExistence type="inferred from homology"/>
<gene>
    <name evidence="3" type="ORF">AVDCRST_MAG86-4139</name>
</gene>
<dbReference type="InterPro" id="IPR029052">
    <property type="entry name" value="Metallo-depent_PP-like"/>
</dbReference>
<dbReference type="PANTHER" id="PTHR42850">
    <property type="entry name" value="METALLOPHOSPHOESTERASE"/>
    <property type="match status" value="1"/>
</dbReference>
<comment type="similarity">
    <text evidence="1">Belongs to the metallophosphoesterase superfamily. YfcE family.</text>
</comment>
<name>A0A6J4VXJ8_9DEIN</name>
<dbReference type="EC" id="3.1.3.16" evidence="3"/>
<reference evidence="3" key="1">
    <citation type="submission" date="2020-02" db="EMBL/GenBank/DDBJ databases">
        <authorList>
            <person name="Meier V. D."/>
        </authorList>
    </citation>
    <scope>NUCLEOTIDE SEQUENCE</scope>
    <source>
        <strain evidence="3">AVDCRST_MAG86</strain>
    </source>
</reference>
<dbReference type="Pfam" id="PF12850">
    <property type="entry name" value="Metallophos_2"/>
    <property type="match status" value="1"/>
</dbReference>
<dbReference type="GO" id="GO:0004722">
    <property type="term" value="F:protein serine/threonine phosphatase activity"/>
    <property type="evidence" value="ECO:0007669"/>
    <property type="project" value="UniProtKB-EC"/>
</dbReference>
<sequence>MVPFRALDRTAVISDIHGNVPALEAVLTDIERRGIRTVYCLGDLVGKGPQSALAVDICRGVCEGVVRGNWDDVAARPQTPPSPTLQWHREQLGEARLRYLEALPNSIDLLMSGKRVRLFHASPEGVYTRVYLDVPYERQLEMFTNTPFTGNCLDEPDVVGYGDIHVAGMVSLYRHRKTLFNVGSVGNPLDEPLATYAILEGVVGGTEKAPFSVQLVRLPYEVEDAIAVAVEMNMPELKPYAKELRTAVYRMDQGSR</sequence>
<evidence type="ECO:0000256" key="1">
    <source>
        <dbReference type="ARBA" id="ARBA00008950"/>
    </source>
</evidence>
<dbReference type="EMBL" id="CADCWP010000363">
    <property type="protein sequence ID" value="CAA9588555.1"/>
    <property type="molecule type" value="Genomic_DNA"/>
</dbReference>
<dbReference type="Gene3D" id="3.60.21.10">
    <property type="match status" value="1"/>
</dbReference>
<keyword evidence="3" id="KW-0378">Hydrolase</keyword>
<dbReference type="InterPro" id="IPR024654">
    <property type="entry name" value="Calcineurin-like_PHP_lpxH"/>
</dbReference>
<dbReference type="PIRSF" id="PIRSF000883">
    <property type="entry name" value="Pesterase_MJ0912"/>
    <property type="match status" value="1"/>
</dbReference>
<dbReference type="PANTHER" id="PTHR42850:SF2">
    <property type="entry name" value="BLL5683 PROTEIN"/>
    <property type="match status" value="1"/>
</dbReference>
<dbReference type="InterPro" id="IPR011152">
    <property type="entry name" value="Pesterase_MJ0912"/>
</dbReference>
<evidence type="ECO:0000313" key="3">
    <source>
        <dbReference type="EMBL" id="CAA9588555.1"/>
    </source>
</evidence>
<organism evidence="3">
    <name type="scientific">uncultured Truepera sp</name>
    <dbReference type="NCBI Taxonomy" id="543023"/>
    <lineage>
        <taxon>Bacteria</taxon>
        <taxon>Thermotogati</taxon>
        <taxon>Deinococcota</taxon>
        <taxon>Deinococci</taxon>
        <taxon>Trueperales</taxon>
        <taxon>Trueperaceae</taxon>
        <taxon>Truepera</taxon>
        <taxon>environmental samples</taxon>
    </lineage>
</organism>
<dbReference type="AlphaFoldDB" id="A0A6J4VXJ8"/>
<dbReference type="GO" id="GO:0005737">
    <property type="term" value="C:cytoplasm"/>
    <property type="evidence" value="ECO:0007669"/>
    <property type="project" value="TreeGrafter"/>
</dbReference>
<dbReference type="InterPro" id="IPR050126">
    <property type="entry name" value="Ap4A_hydrolase"/>
</dbReference>
<evidence type="ECO:0000259" key="2">
    <source>
        <dbReference type="Pfam" id="PF12850"/>
    </source>
</evidence>